<feature type="compositionally biased region" description="Basic and acidic residues" evidence="1">
    <location>
        <begin position="79"/>
        <end position="97"/>
    </location>
</feature>
<keyword evidence="3" id="KW-1185">Reference proteome</keyword>
<dbReference type="AlphaFoldDB" id="L9ZYV1"/>
<feature type="region of interest" description="Disordered" evidence="1">
    <location>
        <begin position="58"/>
        <end position="215"/>
    </location>
</feature>
<dbReference type="EMBL" id="AOIM01000032">
    <property type="protein sequence ID" value="ELY91256.1"/>
    <property type="molecule type" value="Genomic_DNA"/>
</dbReference>
<accession>L9ZYV1</accession>
<dbReference type="PATRIC" id="fig|1227493.4.peg.1996"/>
<dbReference type="STRING" id="1227493.C483_10031"/>
<dbReference type="RefSeq" id="WP_006653207.1">
    <property type="nucleotide sequence ID" value="NZ_AOIM01000032.1"/>
</dbReference>
<organism evidence="2 3">
    <name type="scientific">Natrialba hulunbeirensis JCM 10989</name>
    <dbReference type="NCBI Taxonomy" id="1227493"/>
    <lineage>
        <taxon>Archaea</taxon>
        <taxon>Methanobacteriati</taxon>
        <taxon>Methanobacteriota</taxon>
        <taxon>Stenosarchaea group</taxon>
        <taxon>Halobacteria</taxon>
        <taxon>Halobacteriales</taxon>
        <taxon>Natrialbaceae</taxon>
        <taxon>Natrialba</taxon>
    </lineage>
</organism>
<dbReference type="Proteomes" id="UP000011519">
    <property type="component" value="Unassembled WGS sequence"/>
</dbReference>
<evidence type="ECO:0000256" key="1">
    <source>
        <dbReference type="SAM" id="MobiDB-lite"/>
    </source>
</evidence>
<reference evidence="2 3" key="1">
    <citation type="journal article" date="2014" name="PLoS Genet.">
        <title>Phylogenetically driven sequencing of extremely halophilic archaea reveals strategies for static and dynamic osmo-response.</title>
        <authorList>
            <person name="Becker E.A."/>
            <person name="Seitzer P.M."/>
            <person name="Tritt A."/>
            <person name="Larsen D."/>
            <person name="Krusor M."/>
            <person name="Yao A.I."/>
            <person name="Wu D."/>
            <person name="Madern D."/>
            <person name="Eisen J.A."/>
            <person name="Darling A.E."/>
            <person name="Facciotti M.T."/>
        </authorList>
    </citation>
    <scope>NUCLEOTIDE SEQUENCE [LARGE SCALE GENOMIC DNA]</scope>
    <source>
        <strain evidence="2 3">JCM 10989</strain>
    </source>
</reference>
<feature type="compositionally biased region" description="Acidic residues" evidence="1">
    <location>
        <begin position="156"/>
        <end position="176"/>
    </location>
</feature>
<proteinExistence type="predicted"/>
<comment type="caution">
    <text evidence="2">The sequence shown here is derived from an EMBL/GenBank/DDBJ whole genome shotgun (WGS) entry which is preliminary data.</text>
</comment>
<evidence type="ECO:0000313" key="3">
    <source>
        <dbReference type="Proteomes" id="UP000011519"/>
    </source>
</evidence>
<evidence type="ECO:0000313" key="2">
    <source>
        <dbReference type="EMBL" id="ELY91256.1"/>
    </source>
</evidence>
<name>L9ZYV1_9EURY</name>
<sequence>MRALQHCDFCDSEAAGTFEVLPPELELTDAEQRRVVLCPACKDQLGALLEPLLARLRGEPAAEAGEEDDPSGAGTGGRSEPDSEGGDKSQTKNESRSDAPPTTRGAEITFGDSEAVETAATSALETKETAGSESTGTLEADRELEADPATGTDTEPAGESEPAGELEPVPETESATDADAKSETSATTGETKTDSASTATKTDETSKPSVPQAYPKVIRLLRNRELPMDRNAVESLAAGAYDLEAEQAEAIVDHALEQEEFTERGGKLHRA</sequence>
<dbReference type="OrthoDB" id="204261at2157"/>
<protein>
    <submittedName>
        <fullName evidence="2">Uncharacterized protein</fullName>
    </submittedName>
</protein>
<gene>
    <name evidence="2" type="ORF">C483_10031</name>
</gene>